<dbReference type="Pfam" id="PF13234">
    <property type="entry name" value="MTR4_beta-barrel"/>
    <property type="match status" value="1"/>
</dbReference>
<organism evidence="9 10">
    <name type="scientific">Blepharisma stoltei</name>
    <dbReference type="NCBI Taxonomy" id="1481888"/>
    <lineage>
        <taxon>Eukaryota</taxon>
        <taxon>Sar</taxon>
        <taxon>Alveolata</taxon>
        <taxon>Ciliophora</taxon>
        <taxon>Postciliodesmatophora</taxon>
        <taxon>Heterotrichea</taxon>
        <taxon>Heterotrichida</taxon>
        <taxon>Blepharismidae</taxon>
        <taxon>Blepharisma</taxon>
    </lineage>
</organism>
<dbReference type="Pfam" id="PF00270">
    <property type="entry name" value="DEAD"/>
    <property type="match status" value="1"/>
</dbReference>
<comment type="subcellular location">
    <subcellularLocation>
        <location evidence="1">Nucleus</location>
    </subcellularLocation>
</comment>
<reference evidence="9" key="1">
    <citation type="submission" date="2021-09" db="EMBL/GenBank/DDBJ databases">
        <authorList>
            <consortium name="AG Swart"/>
            <person name="Singh M."/>
            <person name="Singh A."/>
            <person name="Seah K."/>
            <person name="Emmerich C."/>
        </authorList>
    </citation>
    <scope>NUCLEOTIDE SEQUENCE</scope>
    <source>
        <strain evidence="9">ATCC30299</strain>
    </source>
</reference>
<evidence type="ECO:0000313" key="9">
    <source>
        <dbReference type="EMBL" id="CAG9333711.1"/>
    </source>
</evidence>
<dbReference type="Gene3D" id="1.20.1500.20">
    <property type="match status" value="1"/>
</dbReference>
<dbReference type="InterPro" id="IPR012961">
    <property type="entry name" value="Ski2/MTR4_C"/>
</dbReference>
<sequence length="976" mass="111715">MEDFGTGLFDVFQEGAKSKVQLPKKRMREEEELEEFKEEYYVKTEDIDGCTHECAYPIDYVENEISQTEPAKTYKFELDPFQKCAIKCIENNESVLVAAHTSAGKTAVAEYAIASALKNNQRVIYTSPIKALSNQKYREFHDEFKDVGLMTGDVTINESASCLVMTTEILRSMLYKGSEVVREMKWVIFDEIHYMRDKERGVVWEETIILLPEAIKLIFLSATIPNALEFAEWVCKLKKQPCHVVYTEYRPTPLQHYIFPSGGEGLYLVVDEFGKFKEKSFKKAISCLTDLQDGKQNRKVGPGNNSEVTKIVQLIMEKDMKPAIVFSFSKRECEAYAISLNKHDFTSDEEKAAIEQIFVNAIDTLAEEDKSLPMIQNVLPLLKKGVGIHHGGLLPIIKEVTEILFQEGFVKCLFSTETFSMGLNMPARTVVFTNVRKFDGESFRWISGGEYIQMSGRAGRRGIDDKGICILMVDQKMEPEIAKGMVKGHSDPLNSMFHLSYNMLLNLMRIEDSHPEQMIKKSFHQFQNDRSCPEVMKKKIELQNKLNEITFEHENEMEEYDNIEVAKQSFKKTIKKYIQNPEVIARFMNPGRIVYIIDHKGIEWGWGVITCCTKKRVDKKKLKDLEEEVQVKFIIDVAIYVLMKDVPLPLLDMNSDEGEAYSMRFQLDSIDKVSQLRLYIKPDLKSKEFLPGTVSDLRKAYKQLNGNIPLLDPINDLKISDPDFIAALSKITELDEMEKALPVVKRPDFLEIKAKYEEKKSISQAIELLSKQLKASKTMILKDDWKAMRRILRRLGFCSENHVELKGRVACEISTSDELLTTEMMLGGIFNDLPIDIMVALLSCLVHEENSAESKKPSHPELASAYKLLVDIATRFADVFVQSKLNIDQESYINSCKPSLMEAVFSWAHGAKFSEVCQLTDVYEGTIIRCIRRLHELLRQLHDAARSIQSHELSEKFAEGIRLIQRGIVFAASLYL</sequence>
<dbReference type="FunFam" id="3.40.50.300:FF:000083">
    <property type="entry name" value="ATP-dependent RNA helicase DOB1"/>
    <property type="match status" value="1"/>
</dbReference>
<dbReference type="PROSITE" id="PS51192">
    <property type="entry name" value="HELICASE_ATP_BIND_1"/>
    <property type="match status" value="1"/>
</dbReference>
<keyword evidence="5" id="KW-0067">ATP-binding</keyword>
<feature type="domain" description="Helicase C-terminal" evidence="8">
    <location>
        <begin position="310"/>
        <end position="501"/>
    </location>
</feature>
<keyword evidence="3" id="KW-0378">Hydrolase</keyword>
<dbReference type="InterPro" id="IPR050699">
    <property type="entry name" value="RNA-DNA_Helicase"/>
</dbReference>
<protein>
    <recommendedName>
        <fullName evidence="11">Superkiller viralicidic activity 2-like 2</fullName>
    </recommendedName>
</protein>
<keyword evidence="10" id="KW-1185">Reference proteome</keyword>
<evidence type="ECO:0000256" key="3">
    <source>
        <dbReference type="ARBA" id="ARBA00022801"/>
    </source>
</evidence>
<dbReference type="AlphaFoldDB" id="A0AAU9K2D2"/>
<dbReference type="PROSITE" id="PS51194">
    <property type="entry name" value="HELICASE_CTER"/>
    <property type="match status" value="1"/>
</dbReference>
<dbReference type="InterPro" id="IPR048392">
    <property type="entry name" value="MTR4-like_stalk"/>
</dbReference>
<dbReference type="PIRSF" id="PIRSF005198">
    <property type="entry name" value="Antiviral_helicase_SKI2"/>
    <property type="match status" value="1"/>
</dbReference>
<evidence type="ECO:0000313" key="10">
    <source>
        <dbReference type="Proteomes" id="UP001162131"/>
    </source>
</evidence>
<dbReference type="GO" id="GO:0003723">
    <property type="term" value="F:RNA binding"/>
    <property type="evidence" value="ECO:0007669"/>
    <property type="project" value="InterPro"/>
</dbReference>
<dbReference type="EMBL" id="CAJZBQ010000057">
    <property type="protein sequence ID" value="CAG9333711.1"/>
    <property type="molecule type" value="Genomic_DNA"/>
</dbReference>
<dbReference type="InterPro" id="IPR014001">
    <property type="entry name" value="Helicase_ATP-bd"/>
</dbReference>
<name>A0AAU9K2D2_9CILI</name>
<dbReference type="Pfam" id="PF21408">
    <property type="entry name" value="MTR4-like_stalk"/>
    <property type="match status" value="1"/>
</dbReference>
<dbReference type="Pfam" id="PF00271">
    <property type="entry name" value="Helicase_C"/>
    <property type="match status" value="1"/>
</dbReference>
<dbReference type="GO" id="GO:0003724">
    <property type="term" value="F:RNA helicase activity"/>
    <property type="evidence" value="ECO:0007669"/>
    <property type="project" value="InterPro"/>
</dbReference>
<comment type="caution">
    <text evidence="9">The sequence shown here is derived from an EMBL/GenBank/DDBJ whole genome shotgun (WGS) entry which is preliminary data.</text>
</comment>
<dbReference type="CDD" id="cd18024">
    <property type="entry name" value="DEXHc_Mtr4-like"/>
    <property type="match status" value="1"/>
</dbReference>
<dbReference type="InterPro" id="IPR016438">
    <property type="entry name" value="SKI2-like"/>
</dbReference>
<dbReference type="InterPro" id="IPR025696">
    <property type="entry name" value="Beta-barrel_MTR4"/>
</dbReference>
<dbReference type="GO" id="GO:0016787">
    <property type="term" value="F:hydrolase activity"/>
    <property type="evidence" value="ECO:0007669"/>
    <property type="project" value="UniProtKB-KW"/>
</dbReference>
<dbReference type="GO" id="GO:0005634">
    <property type="term" value="C:nucleus"/>
    <property type="evidence" value="ECO:0007669"/>
    <property type="project" value="UniProtKB-SubCell"/>
</dbReference>
<dbReference type="Gene3D" id="3.40.50.300">
    <property type="entry name" value="P-loop containing nucleotide triphosphate hydrolases"/>
    <property type="match status" value="2"/>
</dbReference>
<keyword evidence="4" id="KW-0347">Helicase</keyword>
<evidence type="ECO:0000259" key="7">
    <source>
        <dbReference type="PROSITE" id="PS51192"/>
    </source>
</evidence>
<dbReference type="Pfam" id="PF08148">
    <property type="entry name" value="DSHCT"/>
    <property type="match status" value="1"/>
</dbReference>
<proteinExistence type="predicted"/>
<keyword evidence="2" id="KW-0547">Nucleotide-binding</keyword>
<evidence type="ECO:0008006" key="11">
    <source>
        <dbReference type="Google" id="ProtNLM"/>
    </source>
</evidence>
<dbReference type="InterPro" id="IPR011545">
    <property type="entry name" value="DEAD/DEAH_box_helicase_dom"/>
</dbReference>
<evidence type="ECO:0000256" key="5">
    <source>
        <dbReference type="ARBA" id="ARBA00022840"/>
    </source>
</evidence>
<dbReference type="CDD" id="cd18795">
    <property type="entry name" value="SF2_C_Ski2"/>
    <property type="match status" value="1"/>
</dbReference>
<dbReference type="Gene3D" id="2.40.30.300">
    <property type="match status" value="1"/>
</dbReference>
<gene>
    <name evidence="9" type="ORF">BSTOLATCC_MIC59527</name>
</gene>
<dbReference type="GO" id="GO:0006401">
    <property type="term" value="P:RNA catabolic process"/>
    <property type="evidence" value="ECO:0007669"/>
    <property type="project" value="InterPro"/>
</dbReference>
<evidence type="ECO:0000256" key="1">
    <source>
        <dbReference type="ARBA" id="ARBA00004123"/>
    </source>
</evidence>
<dbReference type="FunFam" id="3.40.50.300:FF:000141">
    <property type="entry name" value="ATP-dependent RNA helicase DOB1"/>
    <property type="match status" value="1"/>
</dbReference>
<keyword evidence="6" id="KW-0539">Nucleus</keyword>
<dbReference type="SUPFAM" id="SSF52540">
    <property type="entry name" value="P-loop containing nucleoside triphosphate hydrolases"/>
    <property type="match status" value="1"/>
</dbReference>
<dbReference type="GO" id="GO:0000460">
    <property type="term" value="P:maturation of 5.8S rRNA"/>
    <property type="evidence" value="ECO:0007669"/>
    <property type="project" value="TreeGrafter"/>
</dbReference>
<dbReference type="Gene3D" id="1.10.3380.30">
    <property type="match status" value="1"/>
</dbReference>
<evidence type="ECO:0000259" key="8">
    <source>
        <dbReference type="PROSITE" id="PS51194"/>
    </source>
</evidence>
<evidence type="ECO:0000256" key="4">
    <source>
        <dbReference type="ARBA" id="ARBA00022806"/>
    </source>
</evidence>
<dbReference type="Proteomes" id="UP001162131">
    <property type="component" value="Unassembled WGS sequence"/>
</dbReference>
<evidence type="ECO:0000256" key="6">
    <source>
        <dbReference type="ARBA" id="ARBA00023242"/>
    </source>
</evidence>
<dbReference type="PANTHER" id="PTHR12131:SF7">
    <property type="entry name" value="EXOSOME RNA HELICASE MTR4"/>
    <property type="match status" value="1"/>
</dbReference>
<dbReference type="PANTHER" id="PTHR12131">
    <property type="entry name" value="ATP-DEPENDENT RNA AND DNA HELICASE"/>
    <property type="match status" value="1"/>
</dbReference>
<feature type="domain" description="Helicase ATP-binding" evidence="7">
    <location>
        <begin position="86"/>
        <end position="242"/>
    </location>
</feature>
<evidence type="ECO:0000256" key="2">
    <source>
        <dbReference type="ARBA" id="ARBA00022741"/>
    </source>
</evidence>
<accession>A0AAU9K2D2</accession>
<dbReference type="InterPro" id="IPR001650">
    <property type="entry name" value="Helicase_C-like"/>
</dbReference>
<dbReference type="InterPro" id="IPR027417">
    <property type="entry name" value="P-loop_NTPase"/>
</dbReference>
<dbReference type="SMART" id="SM01142">
    <property type="entry name" value="DSHCT"/>
    <property type="match status" value="1"/>
</dbReference>
<dbReference type="SMART" id="SM00487">
    <property type="entry name" value="DEXDc"/>
    <property type="match status" value="1"/>
</dbReference>
<dbReference type="GO" id="GO:0005524">
    <property type="term" value="F:ATP binding"/>
    <property type="evidence" value="ECO:0007669"/>
    <property type="project" value="UniProtKB-KW"/>
</dbReference>
<dbReference type="SMART" id="SM00490">
    <property type="entry name" value="HELICc"/>
    <property type="match status" value="1"/>
</dbReference>